<reference evidence="1" key="1">
    <citation type="submission" date="2022-03" db="EMBL/GenBank/DDBJ databases">
        <authorList>
            <person name="Martin C."/>
        </authorList>
    </citation>
    <scope>NUCLEOTIDE SEQUENCE</scope>
</reference>
<dbReference type="Gene3D" id="3.30.160.60">
    <property type="entry name" value="Classic Zinc Finger"/>
    <property type="match status" value="1"/>
</dbReference>
<dbReference type="PANTHER" id="PTHR25462:SF296">
    <property type="entry name" value="MEIOTIC P26, ISOFORM F"/>
    <property type="match status" value="1"/>
</dbReference>
<dbReference type="InterPro" id="IPR000315">
    <property type="entry name" value="Znf_B-box"/>
</dbReference>
<dbReference type="CDD" id="cd19756">
    <property type="entry name" value="Bbox2"/>
    <property type="match status" value="1"/>
</dbReference>
<dbReference type="SUPFAM" id="SSF57845">
    <property type="entry name" value="B-box zinc-binding domain"/>
    <property type="match status" value="1"/>
</dbReference>
<dbReference type="Pfam" id="PF00643">
    <property type="entry name" value="zf-B_box"/>
    <property type="match status" value="1"/>
</dbReference>
<dbReference type="Proteomes" id="UP000749559">
    <property type="component" value="Unassembled WGS sequence"/>
</dbReference>
<dbReference type="AlphaFoldDB" id="A0A8J1UB96"/>
<dbReference type="PROSITE" id="PS50119">
    <property type="entry name" value="ZF_BBOX"/>
    <property type="match status" value="2"/>
</dbReference>
<dbReference type="SMART" id="SM00336">
    <property type="entry name" value="BBOX"/>
    <property type="match status" value="2"/>
</dbReference>
<name>A0A8J1UB96_OWEFU</name>
<dbReference type="GO" id="GO:0008270">
    <property type="term" value="F:zinc ion binding"/>
    <property type="evidence" value="ECO:0007669"/>
    <property type="project" value="InterPro"/>
</dbReference>
<gene>
    <name evidence="1" type="ORF">OFUS_LOCUS20114</name>
</gene>
<sequence>MLIKIDALLKGVPCSSCDTKENARWNCKTCRQAYCNRCLKLHKNIQDAEKHKIEHINANDVCAADPEMTDSFHRKAIVRHYCPNHKKEELIFFCKNDGETVCRNCILLKHRDHKIIAVKDKATEIRNQIGNVLKQGNSNFKRPLTDYVRFIENMMKECKENYDETAKSVHAYFQKIQAKIDAKRDNCLQKLHKNHAFQMKLLETTTSDMSGRLSRFNNERRLLETLKTNTSDVQLSKMSNKLIDTFTAWESNDWQRPYKLITQQITVFANDTQMLQQYMDSISVDVEDIVRGTPMPLFPDEIHHDVQEAEELSSFDTGIGWANDIAIASNEDTIIIEWNKDVATAFDARRYHKLNITCTGPPRSVARINKKEVLIATTTTIGLYDKNYKHMRDIKTFGDIHNIAVNEDNDIAIVENAAKAVIIIDQNGREKMRLDKLKDPIDVLFNINGDIVVYDDGDHELKVYSDTGVLKHKKQHNCDCGEKLFSYRYEKYLLTDMYRHILAKATDGNKKLLLYSRDLSVDKEVLQCDNFIDAFTVQKNGSLAVLIYNSKKLNIYKYIK</sequence>
<dbReference type="SUPFAM" id="SSF101898">
    <property type="entry name" value="NHL repeat"/>
    <property type="match status" value="1"/>
</dbReference>
<dbReference type="InterPro" id="IPR047153">
    <property type="entry name" value="TRIM45/56/19-like"/>
</dbReference>
<protein>
    <submittedName>
        <fullName evidence="1">Uncharacterized protein</fullName>
    </submittedName>
</protein>
<dbReference type="OrthoDB" id="6108862at2759"/>
<proteinExistence type="predicted"/>
<comment type="caution">
    <text evidence="1">The sequence shown here is derived from an EMBL/GenBank/DDBJ whole genome shotgun (WGS) entry which is preliminary data.</text>
</comment>
<dbReference type="Gene3D" id="4.10.830.40">
    <property type="match status" value="1"/>
</dbReference>
<keyword evidence="2" id="KW-1185">Reference proteome</keyword>
<organism evidence="1 2">
    <name type="scientific">Owenia fusiformis</name>
    <name type="common">Polychaete worm</name>
    <dbReference type="NCBI Taxonomy" id="6347"/>
    <lineage>
        <taxon>Eukaryota</taxon>
        <taxon>Metazoa</taxon>
        <taxon>Spiralia</taxon>
        <taxon>Lophotrochozoa</taxon>
        <taxon>Annelida</taxon>
        <taxon>Polychaeta</taxon>
        <taxon>Sedentaria</taxon>
        <taxon>Canalipalpata</taxon>
        <taxon>Sabellida</taxon>
        <taxon>Oweniida</taxon>
        <taxon>Oweniidae</taxon>
        <taxon>Owenia</taxon>
    </lineage>
</organism>
<dbReference type="PANTHER" id="PTHR25462">
    <property type="entry name" value="BONUS, ISOFORM C-RELATED"/>
    <property type="match status" value="1"/>
</dbReference>
<accession>A0A8J1UB96</accession>
<dbReference type="EMBL" id="CAIIXF020000009">
    <property type="protein sequence ID" value="CAH1795595.1"/>
    <property type="molecule type" value="Genomic_DNA"/>
</dbReference>
<evidence type="ECO:0000313" key="2">
    <source>
        <dbReference type="Proteomes" id="UP000749559"/>
    </source>
</evidence>
<dbReference type="Gene3D" id="2.120.10.30">
    <property type="entry name" value="TolB, C-terminal domain"/>
    <property type="match status" value="1"/>
</dbReference>
<evidence type="ECO:0000313" key="1">
    <source>
        <dbReference type="EMBL" id="CAH1795595.1"/>
    </source>
</evidence>
<dbReference type="CDD" id="cd19757">
    <property type="entry name" value="Bbox1"/>
    <property type="match status" value="1"/>
</dbReference>
<dbReference type="InterPro" id="IPR011042">
    <property type="entry name" value="6-blade_b-propeller_TolB-like"/>
</dbReference>